<dbReference type="PANTHER" id="PTHR12436">
    <property type="entry name" value="80 KDA MCM3-ASSOCIATED PROTEIN"/>
    <property type="match status" value="1"/>
</dbReference>
<evidence type="ECO:0000259" key="2">
    <source>
        <dbReference type="Pfam" id="PF03399"/>
    </source>
</evidence>
<feature type="domain" description="SAC3/GANP/THP3 conserved" evidence="2">
    <location>
        <begin position="199"/>
        <end position="494"/>
    </location>
</feature>
<feature type="region of interest" description="Disordered" evidence="1">
    <location>
        <begin position="1353"/>
        <end position="1377"/>
    </location>
</feature>
<dbReference type="EMBL" id="FMSP01000019">
    <property type="protein sequence ID" value="SCV73905.1"/>
    <property type="molecule type" value="Genomic_DNA"/>
</dbReference>
<accession>A0A238FL60</accession>
<dbReference type="InterPro" id="IPR045107">
    <property type="entry name" value="SAC3/GANP/THP3"/>
</dbReference>
<dbReference type="GO" id="GO:0005737">
    <property type="term" value="C:cytoplasm"/>
    <property type="evidence" value="ECO:0007669"/>
    <property type="project" value="TreeGrafter"/>
</dbReference>
<feature type="compositionally biased region" description="Gly residues" evidence="1">
    <location>
        <begin position="1"/>
        <end position="23"/>
    </location>
</feature>
<feature type="compositionally biased region" description="Low complexity" evidence="1">
    <location>
        <begin position="667"/>
        <end position="679"/>
    </location>
</feature>
<sequence length="1422" mass="154959">MTSPFGGGAFGAGASGGGGGAFRGGSNPSTNPFGAASTSASSSSTAIFGGASTSTSPWAASTSAFGNHGASTSSVVGAPSSVLGPFPTPASTSASPSVSAFANAAQPQSQLEPPPQPSSIAPPPPRDPTQISTLEVLGEDSDARKQRFESSLANNRYLELKPLREAQRLRDIKNGLIPDPLKPMRLDQATDFLGTCEDMCPAWEREEREYQNNVDALERYPGTTRIDPARAVKAFHRPAAGNEQPLPSDVRPPRVLKKTLDYLFHHLLPTAPLHVTHPFLRDRTRSIRQDLTMQNVRGEAAIECNERIARYHVLALGTLREQSSFSESQELEQLRKVLKSLNEFYDDARLANPPIPAPNEAEFRAYNILTHLRDPDIIWSCELLPPHVFDEPRLQVALRLHALVQRSNIPRGERASLNAATRFFKLLANQEVPYLFGCILSTHFDQIRKNALETMKNAYMQQHSGFPARTLVKVLGCDDEDQVESICKQLGIGTKKDENGEVVVELHKAAVIKNVTLQQRVSQRLVEAKRGKTTYQAVIDGADYVSASVEPAPSTSSPVVSRASVAPAPKRPAPTPATPSMFSTQVFQASPFAVVKATPVEQKMPSFPTSTPLAFNPAPAPLSTTTTTPSLNPVAPTFVPSFATASESIAPAPNHFAAASTASSASTLAPAPQSSKAFFAPPPPQSAPEQDLGQTPAPKAFTFESTPQSSTVAKPPKAAEPSPVSKQPQFANPVPTKPKPVKTPALQPKSPPSPPKVDQGPLIASLSKTFVNELLASAARSCAQHAAEQALEEYWDTIAHDERRTMDYVAAKLATALLEDHVRRVTAGELVRAKKQRRMTRRIWNSWRLRTQLSLDAKERDRQRRKRFEENVREITASAAVGRMVWNEEEDLVDSALDLSTLSLGLADLDASFASSVKADRAFADQIHDAQARRDKLWRLGTMLYALAQHVDSLIPAQRGTRQAWVALVSTTSTSSTFATWLARKFDLSDSELTSSINMPHVDLVVEMVADEDDPRQETLNDVGLILFDCTEELAASELHSAAQRVHRLVEAVNEVSCFAPSLLITCCPSTMLTPEEQVELKQKLLDELDIAALQDGLQAVEVWIARLDNAEEQQFDQLMRTTLRTLAIRADRAMRPLVDFVAPLLRSWSDARTLALSQSCSSDDCKFDITQSIHGTELIRIHSTATTACNILLSSLSLIITSAKRTATASSPFHPIESLPLLPTNSTSFRDRIQSYLSALGPSPLLISALGEFPVVSNGQSRFTSCSSQPSPRLTWSFLLAVTLARLLCDHLESYILSSVEGCFIQQDIYDFELRRTRARLEEQLFTLPRDDDDIYSEPIKENIALPMMTTTTTTTTASAKQTGKRKASTSPEVSLAKNKKTVLEPNGTTAVDRLSALENIMKEAKGLLAMGSNSSRISIV</sequence>
<feature type="compositionally biased region" description="Low complexity" evidence="1">
    <location>
        <begin position="550"/>
        <end position="568"/>
    </location>
</feature>
<feature type="compositionally biased region" description="Pro residues" evidence="1">
    <location>
        <begin position="112"/>
        <end position="127"/>
    </location>
</feature>
<keyword evidence="4" id="KW-1185">Reference proteome</keyword>
<protein>
    <submittedName>
        <fullName evidence="3">BQ2448_6335 protein</fullName>
    </submittedName>
</protein>
<dbReference type="OrthoDB" id="264795at2759"/>
<organism evidence="3 4">
    <name type="scientific">Microbotryum intermedium</name>
    <dbReference type="NCBI Taxonomy" id="269621"/>
    <lineage>
        <taxon>Eukaryota</taxon>
        <taxon>Fungi</taxon>
        <taxon>Dikarya</taxon>
        <taxon>Basidiomycota</taxon>
        <taxon>Pucciniomycotina</taxon>
        <taxon>Microbotryomycetes</taxon>
        <taxon>Microbotryales</taxon>
        <taxon>Microbotryaceae</taxon>
        <taxon>Microbotryum</taxon>
    </lineage>
</organism>
<feature type="compositionally biased region" description="Low complexity" evidence="1">
    <location>
        <begin position="89"/>
        <end position="111"/>
    </location>
</feature>
<evidence type="ECO:0000256" key="1">
    <source>
        <dbReference type="SAM" id="MobiDB-lite"/>
    </source>
</evidence>
<feature type="region of interest" description="Disordered" evidence="1">
    <location>
        <begin position="1"/>
        <end position="130"/>
    </location>
</feature>
<dbReference type="GO" id="GO:0070390">
    <property type="term" value="C:transcription export complex 2"/>
    <property type="evidence" value="ECO:0007669"/>
    <property type="project" value="TreeGrafter"/>
</dbReference>
<gene>
    <name evidence="3" type="ORF">BQ2448_6335</name>
</gene>
<feature type="compositionally biased region" description="Low complexity" evidence="1">
    <location>
        <begin position="34"/>
        <end position="64"/>
    </location>
</feature>
<feature type="compositionally biased region" description="Polar residues" evidence="1">
    <location>
        <begin position="703"/>
        <end position="712"/>
    </location>
</feature>
<dbReference type="PANTHER" id="PTHR12436:SF3">
    <property type="entry name" value="GERMINAL-CENTER ASSOCIATED NUCLEAR PROTEIN"/>
    <property type="match status" value="1"/>
</dbReference>
<dbReference type="STRING" id="269621.A0A238FL60"/>
<dbReference type="Gene3D" id="1.25.40.990">
    <property type="match status" value="1"/>
</dbReference>
<evidence type="ECO:0000313" key="3">
    <source>
        <dbReference type="EMBL" id="SCV73905.1"/>
    </source>
</evidence>
<dbReference type="Proteomes" id="UP000198372">
    <property type="component" value="Unassembled WGS sequence"/>
</dbReference>
<proteinExistence type="predicted"/>
<reference evidence="4" key="1">
    <citation type="submission" date="2016-09" db="EMBL/GenBank/DDBJ databases">
        <authorList>
            <person name="Jeantristanb JTB J.-T."/>
            <person name="Ricardo R."/>
        </authorList>
    </citation>
    <scope>NUCLEOTIDE SEQUENCE [LARGE SCALE GENOMIC DNA]</scope>
</reference>
<dbReference type="InterPro" id="IPR005062">
    <property type="entry name" value="SAC3/GANP/THP3_conserved"/>
</dbReference>
<feature type="region of interest" description="Disordered" evidence="1">
    <location>
        <begin position="550"/>
        <end position="576"/>
    </location>
</feature>
<name>A0A238FL60_9BASI</name>
<feature type="region of interest" description="Disordered" evidence="1">
    <location>
        <begin position="667"/>
        <end position="761"/>
    </location>
</feature>
<dbReference type="GO" id="GO:0006406">
    <property type="term" value="P:mRNA export from nucleus"/>
    <property type="evidence" value="ECO:0007669"/>
    <property type="project" value="TreeGrafter"/>
</dbReference>
<dbReference type="Pfam" id="PF03399">
    <property type="entry name" value="SAC3_GANP"/>
    <property type="match status" value="1"/>
</dbReference>
<evidence type="ECO:0000313" key="4">
    <source>
        <dbReference type="Proteomes" id="UP000198372"/>
    </source>
</evidence>